<evidence type="ECO:0000313" key="8">
    <source>
        <dbReference type="Proteomes" id="UP000193067"/>
    </source>
</evidence>
<feature type="compositionally biased region" description="Basic and acidic residues" evidence="5">
    <location>
        <begin position="557"/>
        <end position="589"/>
    </location>
</feature>
<proteinExistence type="predicted"/>
<feature type="compositionally biased region" description="Low complexity" evidence="5">
    <location>
        <begin position="523"/>
        <end position="545"/>
    </location>
</feature>
<feature type="compositionally biased region" description="Basic and acidic residues" evidence="5">
    <location>
        <begin position="20"/>
        <end position="37"/>
    </location>
</feature>
<feature type="region of interest" description="Disordered" evidence="5">
    <location>
        <begin position="1"/>
        <end position="37"/>
    </location>
</feature>
<keyword evidence="2" id="KW-0805">Transcription regulation</keyword>
<feature type="compositionally biased region" description="Low complexity" evidence="5">
    <location>
        <begin position="474"/>
        <end position="492"/>
    </location>
</feature>
<feature type="region of interest" description="Disordered" evidence="5">
    <location>
        <begin position="411"/>
        <end position="455"/>
    </location>
</feature>
<keyword evidence="8" id="KW-1185">Reference proteome</keyword>
<evidence type="ECO:0000256" key="4">
    <source>
        <dbReference type="ARBA" id="ARBA00023242"/>
    </source>
</evidence>
<evidence type="ECO:0000256" key="2">
    <source>
        <dbReference type="ARBA" id="ARBA00023015"/>
    </source>
</evidence>
<feature type="compositionally biased region" description="Gly residues" evidence="5">
    <location>
        <begin position="422"/>
        <end position="433"/>
    </location>
</feature>
<feature type="compositionally biased region" description="Polar residues" evidence="5">
    <location>
        <begin position="1"/>
        <end position="16"/>
    </location>
</feature>
<dbReference type="InterPro" id="IPR037525">
    <property type="entry name" value="Velvet_dom"/>
</dbReference>
<name>A0A1Y2IP68_TRAC3</name>
<evidence type="ECO:0000256" key="5">
    <source>
        <dbReference type="SAM" id="MobiDB-lite"/>
    </source>
</evidence>
<dbReference type="EMBL" id="KZ084102">
    <property type="protein sequence ID" value="OSD02920.1"/>
    <property type="molecule type" value="Genomic_DNA"/>
</dbReference>
<reference evidence="7 8" key="1">
    <citation type="journal article" date="2015" name="Biotechnol. Biofuels">
        <title>Enhanced degradation of softwood versus hardwood by the white-rot fungus Pycnoporus coccineus.</title>
        <authorList>
            <person name="Couturier M."/>
            <person name="Navarro D."/>
            <person name="Chevret D."/>
            <person name="Henrissat B."/>
            <person name="Piumi F."/>
            <person name="Ruiz-Duenas F.J."/>
            <person name="Martinez A.T."/>
            <person name="Grigoriev I.V."/>
            <person name="Riley R."/>
            <person name="Lipzen A."/>
            <person name="Berrin J.G."/>
            <person name="Master E.R."/>
            <person name="Rosso M.N."/>
        </authorList>
    </citation>
    <scope>NUCLEOTIDE SEQUENCE [LARGE SCALE GENOMIC DNA]</scope>
    <source>
        <strain evidence="7 8">BRFM310</strain>
    </source>
</reference>
<feature type="compositionally biased region" description="Gly residues" evidence="5">
    <location>
        <begin position="546"/>
        <end position="555"/>
    </location>
</feature>
<dbReference type="GO" id="GO:0005634">
    <property type="term" value="C:nucleus"/>
    <property type="evidence" value="ECO:0007669"/>
    <property type="project" value="UniProtKB-SubCell"/>
</dbReference>
<keyword evidence="4" id="KW-0539">Nucleus</keyword>
<feature type="domain" description="Velvet" evidence="6">
    <location>
        <begin position="48"/>
        <end position="362"/>
    </location>
</feature>
<feature type="region of interest" description="Disordered" evidence="5">
    <location>
        <begin position="474"/>
        <end position="589"/>
    </location>
</feature>
<dbReference type="Pfam" id="PF11754">
    <property type="entry name" value="Velvet"/>
    <property type="match status" value="1"/>
</dbReference>
<dbReference type="PANTHER" id="PTHR33572">
    <property type="entry name" value="SPORE DEVELOPMENT REGULATOR VOSA"/>
    <property type="match status" value="1"/>
</dbReference>
<evidence type="ECO:0000256" key="3">
    <source>
        <dbReference type="ARBA" id="ARBA00023163"/>
    </source>
</evidence>
<keyword evidence="3" id="KW-0804">Transcription</keyword>
<dbReference type="OrthoDB" id="5599552at2759"/>
<feature type="compositionally biased region" description="Acidic residues" evidence="5">
    <location>
        <begin position="441"/>
        <end position="452"/>
    </location>
</feature>
<feature type="compositionally biased region" description="Low complexity" evidence="5">
    <location>
        <begin position="499"/>
        <end position="510"/>
    </location>
</feature>
<dbReference type="InterPro" id="IPR038491">
    <property type="entry name" value="Velvet_dom_sf"/>
</dbReference>
<comment type="subcellular location">
    <subcellularLocation>
        <location evidence="1">Nucleus</location>
    </subcellularLocation>
</comment>
<evidence type="ECO:0000313" key="7">
    <source>
        <dbReference type="EMBL" id="OSD02920.1"/>
    </source>
</evidence>
<evidence type="ECO:0000256" key="1">
    <source>
        <dbReference type="ARBA" id="ARBA00004123"/>
    </source>
</evidence>
<dbReference type="PANTHER" id="PTHR33572:SF3">
    <property type="entry name" value="VELVET COMPLEX SUBUNIT B"/>
    <property type="match status" value="1"/>
</dbReference>
<protein>
    <recommendedName>
        <fullName evidence="6">Velvet domain-containing protein</fullName>
    </recommendedName>
</protein>
<dbReference type="AlphaFoldDB" id="A0A1Y2IP68"/>
<gene>
    <name evidence="7" type="ORF">PYCCODRAFT_272503</name>
</gene>
<evidence type="ECO:0000259" key="6">
    <source>
        <dbReference type="PROSITE" id="PS51821"/>
    </source>
</evidence>
<dbReference type="PROSITE" id="PS51821">
    <property type="entry name" value="VELVET"/>
    <property type="match status" value="1"/>
</dbReference>
<organism evidence="7 8">
    <name type="scientific">Trametes coccinea (strain BRFM310)</name>
    <name type="common">Pycnoporus coccineus</name>
    <dbReference type="NCBI Taxonomy" id="1353009"/>
    <lineage>
        <taxon>Eukaryota</taxon>
        <taxon>Fungi</taxon>
        <taxon>Dikarya</taxon>
        <taxon>Basidiomycota</taxon>
        <taxon>Agaricomycotina</taxon>
        <taxon>Agaricomycetes</taxon>
        <taxon>Polyporales</taxon>
        <taxon>Polyporaceae</taxon>
        <taxon>Trametes</taxon>
    </lineage>
</organism>
<dbReference type="InterPro" id="IPR021740">
    <property type="entry name" value="Velvet"/>
</dbReference>
<dbReference type="Proteomes" id="UP000193067">
    <property type="component" value="Unassembled WGS sequence"/>
</dbReference>
<sequence>MPTPGTAASSLPSLQMSPIARHDAYPRPHAVPREIGRPVRYDSGHLAQRTIRVEVEEIQKADLGRKYARKDKRPLDPPPVVLCRFYELIEGDNGNPPVEVDVDPDEMMLGVVCQVDLFPVPSEFERSPEKFVNPPAQTFVTALPPIRTGGQVALPSIHSAYTIPSPSSLLDVTTSSASTLLHLKHIAQSARALPPLFPTYPPHAPMASLQSTLPSAPPPFFAPPPFAYLPFAPQAPARQLADSDDPDIVGWFSDFPVRESSRCTVMLAGATFMEAAIIDYKGKRTAVFVFSDLAVKIEGTFVLRYRTFNILSERAIPPRSPSLAECYGGAFRVYSTKEFPGLKASTELTKVRIKLYIIPASRRWRLRDVSLTDGRSSSGVLLQHLALYGVRVNIREQPRKRRKMSEILASAGGAQAHRGQGHAHGSGRGGHGSGSPRSGDDSNDEEHMDDDEERKSVYYSSAVTYASWLPGSAASASASGAGSGSSMSNASAPGPPSSASPTSYYSPTMSVGSSFASVPPYTSPAAVGPSSAAAFGLGPPLSLGPALGGGSGTGSGLRRERTGRERLPGLLPPRDRGGHGDEHERGAGD</sequence>
<dbReference type="Gene3D" id="2.60.40.3960">
    <property type="entry name" value="Velvet domain"/>
    <property type="match status" value="1"/>
</dbReference>
<accession>A0A1Y2IP68</accession>